<feature type="domain" description="TRAP C4-dicarboxylate transport system permease DctM subunit" evidence="8">
    <location>
        <begin position="12"/>
        <end position="424"/>
    </location>
</feature>
<feature type="transmembrane region" description="Helical" evidence="7">
    <location>
        <begin position="321"/>
        <end position="350"/>
    </location>
</feature>
<feature type="transmembrane region" description="Helical" evidence="7">
    <location>
        <begin position="180"/>
        <end position="199"/>
    </location>
</feature>
<dbReference type="EMBL" id="SAUZ01000027">
    <property type="protein sequence ID" value="RWR17461.1"/>
    <property type="molecule type" value="Genomic_DNA"/>
</dbReference>
<feature type="transmembrane region" description="Helical" evidence="7">
    <location>
        <begin position="100"/>
        <end position="123"/>
    </location>
</feature>
<comment type="similarity">
    <text evidence="7">Belongs to the TRAP transporter large permease family.</text>
</comment>
<comment type="subcellular location">
    <subcellularLocation>
        <location evidence="1 7">Cell inner membrane</location>
        <topology evidence="1 7">Multi-pass membrane protein</topology>
    </subcellularLocation>
</comment>
<evidence type="ECO:0000256" key="6">
    <source>
        <dbReference type="ARBA" id="ARBA00023136"/>
    </source>
</evidence>
<comment type="function">
    <text evidence="7">Part of the tripartite ATP-independent periplasmic (TRAP) transport system.</text>
</comment>
<protein>
    <recommendedName>
        <fullName evidence="7">TRAP transporter large permease protein</fullName>
    </recommendedName>
</protein>
<feature type="transmembrane region" description="Helical" evidence="7">
    <location>
        <begin position="220"/>
        <end position="240"/>
    </location>
</feature>
<dbReference type="PANTHER" id="PTHR33362">
    <property type="entry name" value="SIALIC ACID TRAP TRANSPORTER PERMEASE PROTEIN SIAT-RELATED"/>
    <property type="match status" value="1"/>
</dbReference>
<reference evidence="9 10" key="2">
    <citation type="submission" date="2019-01" db="EMBL/GenBank/DDBJ databases">
        <authorList>
            <person name="Li Y."/>
        </authorList>
    </citation>
    <scope>NUCLEOTIDE SEQUENCE [LARGE SCALE GENOMIC DNA]</scope>
    <source>
        <strain evidence="9 10">SK2B-1</strain>
    </source>
</reference>
<dbReference type="GO" id="GO:0022857">
    <property type="term" value="F:transmembrane transporter activity"/>
    <property type="evidence" value="ECO:0007669"/>
    <property type="project" value="UniProtKB-UniRule"/>
</dbReference>
<keyword evidence="4 7" id="KW-0812">Transmembrane</keyword>
<dbReference type="GO" id="GO:0005886">
    <property type="term" value="C:plasma membrane"/>
    <property type="evidence" value="ECO:0007669"/>
    <property type="project" value="UniProtKB-SubCell"/>
</dbReference>
<keyword evidence="5 7" id="KW-1133">Transmembrane helix</keyword>
<dbReference type="RefSeq" id="WP_128186440.1">
    <property type="nucleotide sequence ID" value="NZ_JBHRSO010000027.1"/>
</dbReference>
<keyword evidence="2" id="KW-1003">Cell membrane</keyword>
<dbReference type="InterPro" id="IPR004681">
    <property type="entry name" value="TRAP_DctM"/>
</dbReference>
<evidence type="ECO:0000256" key="2">
    <source>
        <dbReference type="ARBA" id="ARBA00022475"/>
    </source>
</evidence>
<dbReference type="Proteomes" id="UP000284476">
    <property type="component" value="Unassembled WGS sequence"/>
</dbReference>
<feature type="transmembrane region" description="Helical" evidence="7">
    <location>
        <begin position="12"/>
        <end position="39"/>
    </location>
</feature>
<reference evidence="9 10" key="1">
    <citation type="submission" date="2019-01" db="EMBL/GenBank/DDBJ databases">
        <title>Sinorhodobacter populi sp. nov. isolated from the symptomatic bark tissue of Populus euramericana canker.</title>
        <authorList>
            <person name="Xu G."/>
        </authorList>
    </citation>
    <scope>NUCLEOTIDE SEQUENCE [LARGE SCALE GENOMIC DNA]</scope>
    <source>
        <strain evidence="9 10">SK2B-1</strain>
    </source>
</reference>
<accession>A0A443JAB5</accession>
<dbReference type="NCBIfam" id="TIGR00786">
    <property type="entry name" value="dctM"/>
    <property type="match status" value="1"/>
</dbReference>
<feature type="transmembrane region" description="Helical" evidence="7">
    <location>
        <begin position="283"/>
        <end position="301"/>
    </location>
</feature>
<dbReference type="InterPro" id="IPR010656">
    <property type="entry name" value="DctM"/>
</dbReference>
<evidence type="ECO:0000259" key="8">
    <source>
        <dbReference type="Pfam" id="PF06808"/>
    </source>
</evidence>
<feature type="transmembrane region" description="Helical" evidence="7">
    <location>
        <begin position="144"/>
        <end position="168"/>
    </location>
</feature>
<evidence type="ECO:0000256" key="4">
    <source>
        <dbReference type="ARBA" id="ARBA00022692"/>
    </source>
</evidence>
<organism evidence="9 10">
    <name type="scientific">Paenirhodobacter populi</name>
    <dbReference type="NCBI Taxonomy" id="2306993"/>
    <lineage>
        <taxon>Bacteria</taxon>
        <taxon>Pseudomonadati</taxon>
        <taxon>Pseudomonadota</taxon>
        <taxon>Alphaproteobacteria</taxon>
        <taxon>Rhodobacterales</taxon>
        <taxon>Rhodobacter group</taxon>
        <taxon>Paenirhodobacter</taxon>
    </lineage>
</organism>
<comment type="caution">
    <text evidence="7">Lacks conserved residue(s) required for the propagation of feature annotation.</text>
</comment>
<dbReference type="AlphaFoldDB" id="A0A443JAB5"/>
<keyword evidence="3 7" id="KW-0997">Cell inner membrane</keyword>
<keyword evidence="6 7" id="KW-0472">Membrane</keyword>
<dbReference type="Pfam" id="PF06808">
    <property type="entry name" value="DctM"/>
    <property type="match status" value="1"/>
</dbReference>
<dbReference type="PIRSF" id="PIRSF006066">
    <property type="entry name" value="HI0050"/>
    <property type="match status" value="1"/>
</dbReference>
<feature type="transmembrane region" description="Helical" evidence="7">
    <location>
        <begin position="407"/>
        <end position="428"/>
    </location>
</feature>
<keyword evidence="7" id="KW-0813">Transport</keyword>
<evidence type="ECO:0000256" key="1">
    <source>
        <dbReference type="ARBA" id="ARBA00004429"/>
    </source>
</evidence>
<dbReference type="PANTHER" id="PTHR33362:SF5">
    <property type="entry name" value="C4-DICARBOXYLATE TRAP TRANSPORTER LARGE PERMEASE PROTEIN DCTM"/>
    <property type="match status" value="1"/>
</dbReference>
<gene>
    <name evidence="9" type="ORF">D2T30_18800</name>
</gene>
<evidence type="ECO:0000313" key="9">
    <source>
        <dbReference type="EMBL" id="RWR17461.1"/>
    </source>
</evidence>
<name>A0A443JAB5_9RHOB</name>
<evidence type="ECO:0000256" key="5">
    <source>
        <dbReference type="ARBA" id="ARBA00022989"/>
    </source>
</evidence>
<evidence type="ECO:0000256" key="3">
    <source>
        <dbReference type="ARBA" id="ARBA00022519"/>
    </source>
</evidence>
<sequence>MSDIATGTAGIAILLILILLRVPVALAMFVVGFGGICVLSDMDSAMSLLASETFTLASKFELVVIPLFILMGNIATRTGVSRALYDAAYAAVGRFRGGLAMATLMGCGAFSALCGSSIASALTMGKVSLSEMERYRYAPRLATATVAAGGTLGILIPPSTGFVIYAILTEQSIGRLFLSGFLPGLLLLLLFIVTVALICHFRRDAGPAGVPLAPAAARQAFLAALPGAGVIFITIGGLYAGVFSPVESAAVGSGLMALIGLMRREIGFDDLWDAGRDSAQTTASVMMILIAAHLMNPFLALNHVPQWIGDTLTTSGLPPMGILALIVLCYLILGTFMDGFAMLVLTLPIFYPVVIAQGFDPIWFAVIVMIVLEMGLLSPPVGMNVFIVHSVVPHVAQSTIYRGIVPFWLAMIGALVILTAFPAIATALPDWVMGPQR</sequence>
<comment type="subunit">
    <text evidence="7">The complex comprises the extracytoplasmic solute receptor protein and the two transmembrane proteins.</text>
</comment>
<feature type="transmembrane region" description="Helical" evidence="7">
    <location>
        <begin position="362"/>
        <end position="387"/>
    </location>
</feature>
<evidence type="ECO:0000256" key="7">
    <source>
        <dbReference type="RuleBase" id="RU369079"/>
    </source>
</evidence>
<proteinExistence type="inferred from homology"/>
<feature type="transmembrane region" description="Helical" evidence="7">
    <location>
        <begin position="60"/>
        <end position="80"/>
    </location>
</feature>
<evidence type="ECO:0000313" key="10">
    <source>
        <dbReference type="Proteomes" id="UP000284476"/>
    </source>
</evidence>
<comment type="caution">
    <text evidence="9">The sequence shown here is derived from an EMBL/GenBank/DDBJ whole genome shotgun (WGS) entry which is preliminary data.</text>
</comment>